<sequence>MPSSSRFLVKLNGGELSAEAAALLVSAYVDCSLRLPDAFMLRFRDPGRIVVEKSGVAIGAKLEISVTTDASPTPEKLIQAEVTSLEAEVDGTGSFTIIRGYDPAHRLFRGRHTASYTQATASDAVKKVAQRAGLSAGDVKSSPTVYDHIGQCGQTDWEFLDGMAKRIGYEVAVRDNKLNFGPRKTADTAPSPSGGPGVNPLVLKLGSDILRFRSVITAAEQVGNVEVRGWDVAQKRKIVSNVPAGTKTVQLASADPAAMAKPFGSPKYVASEVAYRTQSEADTAAKALVEEIGSSFAEIDAVARGNPKLRPDVAISIEHAGKPFDGKYTLTTVRHRYEPTTGYTTAFAVTGRQERSLYGLTGAGATERAGGGVVIAQISDVNDPEHQGRVKLTFPWLSDDYVSDWARTVQSGAGKDRGAMVVPEVGDEVLVAFEQQDPLRPYVLGGLFNGIDKPKSAGIPVVDPGSGAINRRSFVSRNGHRVDVLDETGKTEGIDVQSGDGKLRIALDAVATKITVHSDGTVQIDGKNGVVIESSSGNLELKGRQIKMTAQQGVSVAGGTGLLELKTTGPVTVDGTTVKVAATASAQFQATGPNVITGAPVKLN</sequence>
<proteinExistence type="predicted"/>
<gene>
    <name evidence="2" type="ORF">A5630_24690</name>
</gene>
<comment type="caution">
    <text evidence="2">The sequence shown here is derived from an EMBL/GenBank/DDBJ whole genome shotgun (WGS) entry which is preliminary data.</text>
</comment>
<dbReference type="InterPro" id="IPR006531">
    <property type="entry name" value="Gp5/Vgr_OB"/>
</dbReference>
<dbReference type="InterPro" id="IPR037026">
    <property type="entry name" value="Vgr_OB-fold_dom_sf"/>
</dbReference>
<organism evidence="2 3">
    <name type="scientific">Mycolicibacterium mucogenicum</name>
    <name type="common">Mycobacterium mucogenicum</name>
    <dbReference type="NCBI Taxonomy" id="56689"/>
    <lineage>
        <taxon>Bacteria</taxon>
        <taxon>Bacillati</taxon>
        <taxon>Actinomycetota</taxon>
        <taxon>Actinomycetes</taxon>
        <taxon>Mycobacteriales</taxon>
        <taxon>Mycobacteriaceae</taxon>
        <taxon>Mycolicibacterium</taxon>
    </lineage>
</organism>
<dbReference type="InterPro" id="IPR047702">
    <property type="entry name" value="VgrG-rel"/>
</dbReference>
<dbReference type="RefSeq" id="WP_064982135.1">
    <property type="nucleotide sequence ID" value="NZ_LZLC01000153.1"/>
</dbReference>
<feature type="domain" description="Gp5/Type VI secretion system Vgr protein OB-fold" evidence="1">
    <location>
        <begin position="375"/>
        <end position="448"/>
    </location>
</feature>
<dbReference type="NCBIfam" id="NF033848">
    <property type="entry name" value="VgrG_rel"/>
    <property type="match status" value="1"/>
</dbReference>
<dbReference type="SUPFAM" id="SSF69279">
    <property type="entry name" value="Phage tail proteins"/>
    <property type="match status" value="1"/>
</dbReference>
<dbReference type="Pfam" id="PF04717">
    <property type="entry name" value="Phage_base_V"/>
    <property type="match status" value="1"/>
</dbReference>
<dbReference type="SUPFAM" id="SSF69255">
    <property type="entry name" value="gp5 N-terminal domain-like"/>
    <property type="match status" value="1"/>
</dbReference>
<reference evidence="3" key="1">
    <citation type="submission" date="2016-06" db="EMBL/GenBank/DDBJ databases">
        <authorList>
            <person name="Sutton G."/>
            <person name="Brinkac L."/>
            <person name="Sanka R."/>
            <person name="Adams M."/>
            <person name="Lau E."/>
            <person name="Garcia-Basteiro A."/>
            <person name="Lopez-Varela E."/>
            <person name="Palencia S."/>
        </authorList>
    </citation>
    <scope>NUCLEOTIDE SEQUENCE [LARGE SCALE GENOMIC DNA]</scope>
    <source>
        <strain evidence="3">1127319.6</strain>
    </source>
</reference>
<dbReference type="AlphaFoldDB" id="A0A1A3GYW7"/>
<evidence type="ECO:0000313" key="3">
    <source>
        <dbReference type="Proteomes" id="UP000093898"/>
    </source>
</evidence>
<dbReference type="Proteomes" id="UP000093898">
    <property type="component" value="Unassembled WGS sequence"/>
</dbReference>
<name>A0A1A3GYW7_MYCMU</name>
<evidence type="ECO:0000313" key="2">
    <source>
        <dbReference type="EMBL" id="OBJ40583.1"/>
    </source>
</evidence>
<evidence type="ECO:0000259" key="1">
    <source>
        <dbReference type="Pfam" id="PF04717"/>
    </source>
</evidence>
<dbReference type="EMBL" id="LZLC01000153">
    <property type="protein sequence ID" value="OBJ40583.1"/>
    <property type="molecule type" value="Genomic_DNA"/>
</dbReference>
<dbReference type="OrthoDB" id="1907165at2"/>
<protein>
    <submittedName>
        <fullName evidence="2">Type IV secretion protein Rhs</fullName>
    </submittedName>
</protein>
<dbReference type="Gene3D" id="2.40.50.230">
    <property type="entry name" value="Gp5 N-terminal domain"/>
    <property type="match status" value="1"/>
</dbReference>
<accession>A0A1A3GYW7</accession>